<evidence type="ECO:0000313" key="1">
    <source>
        <dbReference type="EMBL" id="JAD95150.1"/>
    </source>
</evidence>
<protein>
    <submittedName>
        <fullName evidence="1">Uncharacterized protein</fullName>
    </submittedName>
</protein>
<reference evidence="1" key="1">
    <citation type="submission" date="2014-09" db="EMBL/GenBank/DDBJ databases">
        <authorList>
            <person name="Magalhaes I.L.F."/>
            <person name="Oliveira U."/>
            <person name="Santos F.R."/>
            <person name="Vidigal T.H.D.A."/>
            <person name="Brescovit A.D."/>
            <person name="Santos A.J."/>
        </authorList>
    </citation>
    <scope>NUCLEOTIDE SEQUENCE</scope>
    <source>
        <tissue evidence="1">Shoot tissue taken approximately 20 cm above the soil surface</tissue>
    </source>
</reference>
<accession>A0A0A9EB76</accession>
<organism evidence="1">
    <name type="scientific">Arundo donax</name>
    <name type="common">Giant reed</name>
    <name type="synonym">Donax arundinaceus</name>
    <dbReference type="NCBI Taxonomy" id="35708"/>
    <lineage>
        <taxon>Eukaryota</taxon>
        <taxon>Viridiplantae</taxon>
        <taxon>Streptophyta</taxon>
        <taxon>Embryophyta</taxon>
        <taxon>Tracheophyta</taxon>
        <taxon>Spermatophyta</taxon>
        <taxon>Magnoliopsida</taxon>
        <taxon>Liliopsida</taxon>
        <taxon>Poales</taxon>
        <taxon>Poaceae</taxon>
        <taxon>PACMAD clade</taxon>
        <taxon>Arundinoideae</taxon>
        <taxon>Arundineae</taxon>
        <taxon>Arundo</taxon>
    </lineage>
</organism>
<dbReference type="AlphaFoldDB" id="A0A0A9EB76"/>
<proteinExistence type="predicted"/>
<sequence length="30" mass="3576">MYGYISTHIHAYSHIHTHTHMINGDIHKYP</sequence>
<name>A0A0A9EB76_ARUDO</name>
<reference evidence="1" key="2">
    <citation type="journal article" date="2015" name="Data Brief">
        <title>Shoot transcriptome of the giant reed, Arundo donax.</title>
        <authorList>
            <person name="Barrero R.A."/>
            <person name="Guerrero F.D."/>
            <person name="Moolhuijzen P."/>
            <person name="Goolsby J.A."/>
            <person name="Tidwell J."/>
            <person name="Bellgard S.E."/>
            <person name="Bellgard M.I."/>
        </authorList>
    </citation>
    <scope>NUCLEOTIDE SEQUENCE</scope>
    <source>
        <tissue evidence="1">Shoot tissue taken approximately 20 cm above the soil surface</tissue>
    </source>
</reference>
<dbReference type="EMBL" id="GBRH01202745">
    <property type="protein sequence ID" value="JAD95150.1"/>
    <property type="molecule type" value="Transcribed_RNA"/>
</dbReference>